<dbReference type="SUPFAM" id="SSF52922">
    <property type="entry name" value="TK C-terminal domain-like"/>
    <property type="match status" value="1"/>
</dbReference>
<dbReference type="EMBL" id="CP026378">
    <property type="protein sequence ID" value="AUY26121.1"/>
    <property type="molecule type" value="Genomic_DNA"/>
</dbReference>
<evidence type="ECO:0008006" key="3">
    <source>
        <dbReference type="Google" id="ProtNLM"/>
    </source>
</evidence>
<protein>
    <recommendedName>
        <fullName evidence="3">Transaldolase</fullName>
    </recommendedName>
</protein>
<organism evidence="1 2">
    <name type="scientific">Mixta calida</name>
    <dbReference type="NCBI Taxonomy" id="665913"/>
    <lineage>
        <taxon>Bacteria</taxon>
        <taxon>Pseudomonadati</taxon>
        <taxon>Pseudomonadota</taxon>
        <taxon>Gammaproteobacteria</taxon>
        <taxon>Enterobacterales</taxon>
        <taxon>Erwiniaceae</taxon>
        <taxon>Mixta</taxon>
    </lineage>
</organism>
<keyword evidence="2" id="KW-1185">Reference proteome</keyword>
<name>A0ABM6S3D0_9GAMM</name>
<dbReference type="InterPro" id="IPR009014">
    <property type="entry name" value="Transketo_C/PFOR_II"/>
</dbReference>
<gene>
    <name evidence="1" type="ORF">C2E16_15235</name>
</gene>
<sequence>MQTIRAGLPCPVLTVLPACRAICKRAAQAGSAGATVGITTFDESAPADKLFAEFGSTVENIVSHTEALMKPH</sequence>
<reference evidence="1 2" key="1">
    <citation type="submission" date="2018-01" db="EMBL/GenBank/DDBJ databases">
        <title>Complete and assembled Genome of Pantoea calida DSM22759T.</title>
        <authorList>
            <person name="Stevens M.J.A."/>
            <person name="Zurfluh K."/>
            <person name="Stephan R."/>
        </authorList>
    </citation>
    <scope>NUCLEOTIDE SEQUENCE [LARGE SCALE GENOMIC DNA]</scope>
    <source>
        <strain evidence="1 2">DSM 22759</strain>
    </source>
</reference>
<dbReference type="Gene3D" id="3.40.50.920">
    <property type="match status" value="1"/>
</dbReference>
<evidence type="ECO:0000313" key="2">
    <source>
        <dbReference type="Proteomes" id="UP000237673"/>
    </source>
</evidence>
<evidence type="ECO:0000313" key="1">
    <source>
        <dbReference type="EMBL" id="AUY26121.1"/>
    </source>
</evidence>
<accession>A0ABM6S3D0</accession>
<proteinExistence type="predicted"/>
<dbReference type="Proteomes" id="UP000237673">
    <property type="component" value="Chromosome"/>
</dbReference>